<evidence type="ECO:0008006" key="5">
    <source>
        <dbReference type="Google" id="ProtNLM"/>
    </source>
</evidence>
<keyword evidence="2" id="KW-0812">Transmembrane</keyword>
<evidence type="ECO:0000313" key="3">
    <source>
        <dbReference type="EMBL" id="KAK9821458.1"/>
    </source>
</evidence>
<keyword evidence="2" id="KW-0472">Membrane</keyword>
<dbReference type="Proteomes" id="UP001445335">
    <property type="component" value="Unassembled WGS sequence"/>
</dbReference>
<keyword evidence="2" id="KW-1133">Transmembrane helix</keyword>
<feature type="region of interest" description="Disordered" evidence="1">
    <location>
        <begin position="1"/>
        <end position="47"/>
    </location>
</feature>
<feature type="transmembrane region" description="Helical" evidence="2">
    <location>
        <begin position="112"/>
        <end position="134"/>
    </location>
</feature>
<evidence type="ECO:0000313" key="4">
    <source>
        <dbReference type="Proteomes" id="UP001445335"/>
    </source>
</evidence>
<evidence type="ECO:0000256" key="1">
    <source>
        <dbReference type="SAM" id="MobiDB-lite"/>
    </source>
</evidence>
<dbReference type="AlphaFoldDB" id="A0AAW1QJN3"/>
<sequence length="189" mass="20659">MPGPAALDKKQGQRNATLEQPGSAPASREPQKPAAFDTGAPAYPPMVQGYPAQPGGYAQQQLGYAQQPQQPGYAAQPPPHHQGYTPGHNVPYNSVQAAHCYSSCTECFNLQWALFIAGWFCFFPSLLAVFLPLFQRGRLQRDPSYRGGWICNLVLCVLWIFAGILTSILVNNAQRSGRYSGGQASYYYG</sequence>
<protein>
    <recommendedName>
        <fullName evidence="5">DUF4190 domain-containing protein</fullName>
    </recommendedName>
</protein>
<evidence type="ECO:0000256" key="2">
    <source>
        <dbReference type="SAM" id="Phobius"/>
    </source>
</evidence>
<proteinExistence type="predicted"/>
<gene>
    <name evidence="3" type="ORF">WJX81_003259</name>
</gene>
<feature type="region of interest" description="Disordered" evidence="1">
    <location>
        <begin position="68"/>
        <end position="88"/>
    </location>
</feature>
<feature type="transmembrane region" description="Helical" evidence="2">
    <location>
        <begin position="146"/>
        <end position="170"/>
    </location>
</feature>
<comment type="caution">
    <text evidence="3">The sequence shown here is derived from an EMBL/GenBank/DDBJ whole genome shotgun (WGS) entry which is preliminary data.</text>
</comment>
<organism evidence="3 4">
    <name type="scientific">Elliptochloris bilobata</name>
    <dbReference type="NCBI Taxonomy" id="381761"/>
    <lineage>
        <taxon>Eukaryota</taxon>
        <taxon>Viridiplantae</taxon>
        <taxon>Chlorophyta</taxon>
        <taxon>core chlorophytes</taxon>
        <taxon>Trebouxiophyceae</taxon>
        <taxon>Trebouxiophyceae incertae sedis</taxon>
        <taxon>Elliptochloris clade</taxon>
        <taxon>Elliptochloris</taxon>
    </lineage>
</organism>
<reference evidence="3 4" key="1">
    <citation type="journal article" date="2024" name="Nat. Commun.">
        <title>Phylogenomics reveals the evolutionary origins of lichenization in chlorophyte algae.</title>
        <authorList>
            <person name="Puginier C."/>
            <person name="Libourel C."/>
            <person name="Otte J."/>
            <person name="Skaloud P."/>
            <person name="Haon M."/>
            <person name="Grisel S."/>
            <person name="Petersen M."/>
            <person name="Berrin J.G."/>
            <person name="Delaux P.M."/>
            <person name="Dal Grande F."/>
            <person name="Keller J."/>
        </authorList>
    </citation>
    <scope>NUCLEOTIDE SEQUENCE [LARGE SCALE GENOMIC DNA]</scope>
    <source>
        <strain evidence="3 4">SAG 245.80</strain>
    </source>
</reference>
<accession>A0AAW1QJN3</accession>
<dbReference type="EMBL" id="JALJOU010000101">
    <property type="protein sequence ID" value="KAK9821458.1"/>
    <property type="molecule type" value="Genomic_DNA"/>
</dbReference>
<keyword evidence="4" id="KW-1185">Reference proteome</keyword>
<name>A0AAW1QJN3_9CHLO</name>